<dbReference type="Proteomes" id="UP000537161">
    <property type="component" value="Unassembled WGS sequence"/>
</dbReference>
<evidence type="ECO:0000256" key="1">
    <source>
        <dbReference type="ARBA" id="ARBA00006484"/>
    </source>
</evidence>
<name>A0A7W9B381_9SPHN</name>
<organism evidence="4 5">
    <name type="scientific">Sphingopyxis panaciterrulae</name>
    <dbReference type="NCBI Taxonomy" id="462372"/>
    <lineage>
        <taxon>Bacteria</taxon>
        <taxon>Pseudomonadati</taxon>
        <taxon>Pseudomonadota</taxon>
        <taxon>Alphaproteobacteria</taxon>
        <taxon>Sphingomonadales</taxon>
        <taxon>Sphingomonadaceae</taxon>
        <taxon>Sphingopyxis</taxon>
    </lineage>
</organism>
<keyword evidence="5" id="KW-1185">Reference proteome</keyword>
<dbReference type="Pfam" id="PF00106">
    <property type="entry name" value="adh_short"/>
    <property type="match status" value="1"/>
</dbReference>
<dbReference type="Gene3D" id="3.40.50.720">
    <property type="entry name" value="NAD(P)-binding Rossmann-like Domain"/>
    <property type="match status" value="1"/>
</dbReference>
<evidence type="ECO:0000313" key="4">
    <source>
        <dbReference type="EMBL" id="MBB5705141.1"/>
    </source>
</evidence>
<comment type="similarity">
    <text evidence="1">Belongs to the short-chain dehydrogenases/reductases (SDR) family.</text>
</comment>
<reference evidence="4 5" key="1">
    <citation type="submission" date="2020-08" db="EMBL/GenBank/DDBJ databases">
        <title>Genomic Encyclopedia of Type Strains, Phase IV (KMG-IV): sequencing the most valuable type-strain genomes for metagenomic binning, comparative biology and taxonomic classification.</title>
        <authorList>
            <person name="Goeker M."/>
        </authorList>
    </citation>
    <scope>NUCLEOTIDE SEQUENCE [LARGE SCALE GENOMIC DNA]</scope>
    <source>
        <strain evidence="4 5">DSM 27163</strain>
    </source>
</reference>
<dbReference type="AlphaFoldDB" id="A0A7W9B381"/>
<protein>
    <recommendedName>
        <fullName evidence="3">Probable oxidoreductase</fullName>
    </recommendedName>
</protein>
<gene>
    <name evidence="4" type="ORF">FHR21_000466</name>
</gene>
<dbReference type="GO" id="GO:0016491">
    <property type="term" value="F:oxidoreductase activity"/>
    <property type="evidence" value="ECO:0007669"/>
    <property type="project" value="UniProtKB-KW"/>
</dbReference>
<proteinExistence type="inferred from homology"/>
<dbReference type="CDD" id="cd05327">
    <property type="entry name" value="retinol-DH_like_SDR_c_like"/>
    <property type="match status" value="1"/>
</dbReference>
<dbReference type="PANTHER" id="PTHR24320:SF148">
    <property type="entry name" value="NAD(P)-BINDING ROSSMANN-FOLD SUPERFAMILY PROTEIN"/>
    <property type="match status" value="1"/>
</dbReference>
<dbReference type="RefSeq" id="WP_184094905.1">
    <property type="nucleotide sequence ID" value="NZ_JACIJH010000001.1"/>
</dbReference>
<dbReference type="SUPFAM" id="SSF51735">
    <property type="entry name" value="NAD(P)-binding Rossmann-fold domains"/>
    <property type="match status" value="1"/>
</dbReference>
<comment type="caution">
    <text evidence="4">The sequence shown here is derived from an EMBL/GenBank/DDBJ whole genome shotgun (WGS) entry which is preliminary data.</text>
</comment>
<dbReference type="InterPro" id="IPR002347">
    <property type="entry name" value="SDR_fam"/>
</dbReference>
<dbReference type="PRINTS" id="PR00081">
    <property type="entry name" value="GDHRDH"/>
</dbReference>
<dbReference type="FunFam" id="3.40.50.720:FF:000594">
    <property type="entry name" value="Short-chain oxidoreductase"/>
    <property type="match status" value="1"/>
</dbReference>
<dbReference type="InterPro" id="IPR036291">
    <property type="entry name" value="NAD(P)-bd_dom_sf"/>
</dbReference>
<accession>A0A7W9B381</accession>
<sequence>MTRITSPFGWDSTAAEVAAGHDIAGKRAIVTGATSGLGVETARVLASRGAEVLLAVRDPAAAKPVAAAIEADGGRVRIAALDLGDLRSVEAFAAADGQAPLHLLVNNAGVMACPLMRTAQGFEMQLGVNHIGHFHLTTLMLPALHAAGRARVVSVSSTGHHWSGFDFDDPNFERTDYDPLTAYGRSKTANALFAVELDRRYRDAGIRAFSLMPGGIHTSLGRHMTDDIRKRLGVDPAQASQYRWKSVEQGSATTIWAALGRELEGAGGLYLEDCNEAVPSEEGMRVGVKPWAQDPQAAARLWTWTEAAIAAVG</sequence>
<dbReference type="EMBL" id="JACIJH010000001">
    <property type="protein sequence ID" value="MBB5705141.1"/>
    <property type="molecule type" value="Genomic_DNA"/>
</dbReference>
<evidence type="ECO:0000313" key="5">
    <source>
        <dbReference type="Proteomes" id="UP000537161"/>
    </source>
</evidence>
<dbReference type="PANTHER" id="PTHR24320">
    <property type="entry name" value="RETINOL DEHYDROGENASE"/>
    <property type="match status" value="1"/>
</dbReference>
<keyword evidence="2" id="KW-0560">Oxidoreductase</keyword>
<evidence type="ECO:0000256" key="3">
    <source>
        <dbReference type="ARBA" id="ARBA00071493"/>
    </source>
</evidence>
<evidence type="ECO:0000256" key="2">
    <source>
        <dbReference type="ARBA" id="ARBA00023002"/>
    </source>
</evidence>